<dbReference type="EMBL" id="FUYJ01000008">
    <property type="protein sequence ID" value="SKB04470.1"/>
    <property type="molecule type" value="Genomic_DNA"/>
</dbReference>
<proteinExistence type="inferred from homology"/>
<dbReference type="PANTHER" id="PTHR10057:SF0">
    <property type="entry name" value="TRANSLOCATOR PROTEIN"/>
    <property type="match status" value="1"/>
</dbReference>
<dbReference type="GO" id="GO:0033013">
    <property type="term" value="P:tetrapyrrole metabolic process"/>
    <property type="evidence" value="ECO:0007669"/>
    <property type="project" value="UniProtKB-ARBA"/>
</dbReference>
<dbReference type="PANTHER" id="PTHR10057">
    <property type="entry name" value="PERIPHERAL-TYPE BENZODIAZEPINE RECEPTOR"/>
    <property type="match status" value="1"/>
</dbReference>
<accession>A0A1T4YRW4</accession>
<feature type="transmembrane region" description="Helical" evidence="6">
    <location>
        <begin position="54"/>
        <end position="74"/>
    </location>
</feature>
<comment type="subcellular location">
    <subcellularLocation>
        <location evidence="1">Membrane</location>
        <topology evidence="1">Multi-pass membrane protein</topology>
    </subcellularLocation>
</comment>
<dbReference type="CDD" id="cd15904">
    <property type="entry name" value="TSPO_MBR"/>
    <property type="match status" value="1"/>
</dbReference>
<evidence type="ECO:0000256" key="1">
    <source>
        <dbReference type="ARBA" id="ARBA00004141"/>
    </source>
</evidence>
<evidence type="ECO:0000256" key="5">
    <source>
        <dbReference type="ARBA" id="ARBA00023136"/>
    </source>
</evidence>
<keyword evidence="4 6" id="KW-1133">Transmembrane helix</keyword>
<keyword evidence="5 6" id="KW-0472">Membrane</keyword>
<dbReference type="InterPro" id="IPR038330">
    <property type="entry name" value="TspO/MBR-related_sf"/>
</dbReference>
<comment type="similarity">
    <text evidence="2">Belongs to the TspO/BZRP family.</text>
</comment>
<dbReference type="AlphaFoldDB" id="A0A1T4YRW4"/>
<feature type="transmembrane region" description="Helical" evidence="6">
    <location>
        <begin position="142"/>
        <end position="161"/>
    </location>
</feature>
<reference evidence="8" key="1">
    <citation type="submission" date="2017-02" db="EMBL/GenBank/DDBJ databases">
        <authorList>
            <person name="Varghese N."/>
            <person name="Submissions S."/>
        </authorList>
    </citation>
    <scope>NUCLEOTIDE SEQUENCE [LARGE SCALE GENOMIC DNA]</scope>
    <source>
        <strain evidence="8">DSM 23966</strain>
    </source>
</reference>
<sequence length="165" mass="18764">MELLSVNGKSNWKRLTKNILIPVVGGSVIGWLANRNTQEQYAQLDKPSFSPPGPVFPIAWTALYTVMGVANYRVEQKQEMLQKKDSATPLYDVQLGLNFLWSFLYFKWNLRGTALVEMTILLGAIAMTAYEFNKTDRTAGALMIPYIGWVMFALTLNYSTWKLNK</sequence>
<dbReference type="InterPro" id="IPR004307">
    <property type="entry name" value="TspO_MBR"/>
</dbReference>
<keyword evidence="3 6" id="KW-0812">Transmembrane</keyword>
<keyword evidence="8" id="KW-1185">Reference proteome</keyword>
<gene>
    <name evidence="7" type="ORF">SAMN04244570_3419</name>
</gene>
<name>A0A1T4YRW4_9BACL</name>
<evidence type="ECO:0000256" key="6">
    <source>
        <dbReference type="SAM" id="Phobius"/>
    </source>
</evidence>
<dbReference type="Pfam" id="PF03073">
    <property type="entry name" value="TspO_MBR"/>
    <property type="match status" value="1"/>
</dbReference>
<evidence type="ECO:0000313" key="7">
    <source>
        <dbReference type="EMBL" id="SKB04470.1"/>
    </source>
</evidence>
<dbReference type="RefSeq" id="WP_078818435.1">
    <property type="nucleotide sequence ID" value="NZ_FUYJ01000008.1"/>
</dbReference>
<organism evidence="7 8">
    <name type="scientific">Sporosarcina newyorkensis</name>
    <dbReference type="NCBI Taxonomy" id="759851"/>
    <lineage>
        <taxon>Bacteria</taxon>
        <taxon>Bacillati</taxon>
        <taxon>Bacillota</taxon>
        <taxon>Bacilli</taxon>
        <taxon>Bacillales</taxon>
        <taxon>Caryophanaceae</taxon>
        <taxon>Sporosarcina</taxon>
    </lineage>
</organism>
<evidence type="ECO:0000313" key="8">
    <source>
        <dbReference type="Proteomes" id="UP000190042"/>
    </source>
</evidence>
<evidence type="ECO:0000256" key="4">
    <source>
        <dbReference type="ARBA" id="ARBA00022989"/>
    </source>
</evidence>
<evidence type="ECO:0000256" key="3">
    <source>
        <dbReference type="ARBA" id="ARBA00022692"/>
    </source>
</evidence>
<dbReference type="GO" id="GO:0016020">
    <property type="term" value="C:membrane"/>
    <property type="evidence" value="ECO:0007669"/>
    <property type="project" value="UniProtKB-SubCell"/>
</dbReference>
<dbReference type="PIRSF" id="PIRSF005859">
    <property type="entry name" value="PBR"/>
    <property type="match status" value="1"/>
</dbReference>
<dbReference type="Proteomes" id="UP000190042">
    <property type="component" value="Unassembled WGS sequence"/>
</dbReference>
<evidence type="ECO:0000256" key="2">
    <source>
        <dbReference type="ARBA" id="ARBA00007524"/>
    </source>
</evidence>
<dbReference type="FunFam" id="1.20.1260.100:FF:000001">
    <property type="entry name" value="translocator protein 2"/>
    <property type="match status" value="1"/>
</dbReference>
<protein>
    <submittedName>
        <fullName evidence="7">TspO and MBR related proteins</fullName>
    </submittedName>
</protein>
<dbReference type="Gene3D" id="1.20.1260.100">
    <property type="entry name" value="TspO/MBR protein"/>
    <property type="match status" value="1"/>
</dbReference>
<feature type="transmembrane region" description="Helical" evidence="6">
    <location>
        <begin position="112"/>
        <end position="130"/>
    </location>
</feature>